<dbReference type="CDD" id="cd04301">
    <property type="entry name" value="NAT_SF"/>
    <property type="match status" value="1"/>
</dbReference>
<dbReference type="Pfam" id="PF00583">
    <property type="entry name" value="Acetyltransf_1"/>
    <property type="match status" value="1"/>
</dbReference>
<organism evidence="2 3">
    <name type="scientific">Dactylosporangium vinaceum</name>
    <dbReference type="NCBI Taxonomy" id="53362"/>
    <lineage>
        <taxon>Bacteria</taxon>
        <taxon>Bacillati</taxon>
        <taxon>Actinomycetota</taxon>
        <taxon>Actinomycetes</taxon>
        <taxon>Micromonosporales</taxon>
        <taxon>Micromonosporaceae</taxon>
        <taxon>Dactylosporangium</taxon>
    </lineage>
</organism>
<keyword evidence="2" id="KW-0808">Transferase</keyword>
<name>A0ABV5M5T4_9ACTN</name>
<dbReference type="Proteomes" id="UP001589608">
    <property type="component" value="Unassembled WGS sequence"/>
</dbReference>
<gene>
    <name evidence="2" type="ORF">ACFFTR_14155</name>
</gene>
<dbReference type="PROSITE" id="PS51186">
    <property type="entry name" value="GNAT"/>
    <property type="match status" value="1"/>
</dbReference>
<evidence type="ECO:0000259" key="1">
    <source>
        <dbReference type="PROSITE" id="PS51186"/>
    </source>
</evidence>
<feature type="domain" description="N-acetyltransferase" evidence="1">
    <location>
        <begin position="4"/>
        <end position="171"/>
    </location>
</feature>
<proteinExistence type="predicted"/>
<keyword evidence="2" id="KW-0012">Acyltransferase</keyword>
<evidence type="ECO:0000313" key="3">
    <source>
        <dbReference type="Proteomes" id="UP001589608"/>
    </source>
</evidence>
<dbReference type="GO" id="GO:0016746">
    <property type="term" value="F:acyltransferase activity"/>
    <property type="evidence" value="ECO:0007669"/>
    <property type="project" value="UniProtKB-KW"/>
</dbReference>
<keyword evidence="3" id="KW-1185">Reference proteome</keyword>
<accession>A0ABV5M5T4</accession>
<dbReference type="InterPro" id="IPR000182">
    <property type="entry name" value="GNAT_dom"/>
</dbReference>
<sequence>MSTVRYRLATADDAAAIGALHADSWRRHYRGAYADAYLDGELVTERRAVWSARLAAPAGTHTVVAERDGCLAGFVHVVVGDDPVWGSLVDNLHVVRERHRSGIGTQLLARAAAAADGPMYLWVLRQNTAAQAFYRAAGGVSAGSATVAAPGGDPARLVGSPQKLRMAWADVTALVRRRR</sequence>
<dbReference type="EC" id="2.3.-.-" evidence="2"/>
<dbReference type="InterPro" id="IPR016181">
    <property type="entry name" value="Acyl_CoA_acyltransferase"/>
</dbReference>
<dbReference type="RefSeq" id="WP_246656463.1">
    <property type="nucleotide sequence ID" value="NZ_CP061913.1"/>
</dbReference>
<dbReference type="SUPFAM" id="SSF55729">
    <property type="entry name" value="Acyl-CoA N-acyltransferases (Nat)"/>
    <property type="match status" value="1"/>
</dbReference>
<protein>
    <submittedName>
        <fullName evidence="2">GNAT family N-acetyltransferase</fullName>
        <ecNumber evidence="2">2.3.-.-</ecNumber>
    </submittedName>
</protein>
<dbReference type="EMBL" id="JBHMCA010000025">
    <property type="protein sequence ID" value="MFB9444220.1"/>
    <property type="molecule type" value="Genomic_DNA"/>
</dbReference>
<dbReference type="Gene3D" id="3.40.630.30">
    <property type="match status" value="1"/>
</dbReference>
<reference evidence="2 3" key="1">
    <citation type="submission" date="2024-09" db="EMBL/GenBank/DDBJ databases">
        <authorList>
            <person name="Sun Q."/>
            <person name="Mori K."/>
        </authorList>
    </citation>
    <scope>NUCLEOTIDE SEQUENCE [LARGE SCALE GENOMIC DNA]</scope>
    <source>
        <strain evidence="2 3">JCM 3307</strain>
    </source>
</reference>
<comment type="caution">
    <text evidence="2">The sequence shown here is derived from an EMBL/GenBank/DDBJ whole genome shotgun (WGS) entry which is preliminary data.</text>
</comment>
<evidence type="ECO:0000313" key="2">
    <source>
        <dbReference type="EMBL" id="MFB9444220.1"/>
    </source>
</evidence>